<keyword evidence="1" id="KW-0433">Leucine-rich repeat</keyword>
<dbReference type="EMBL" id="ABEU02000007">
    <property type="status" value="NOT_ANNOTATED_CDS"/>
    <property type="molecule type" value="Genomic_DNA"/>
</dbReference>
<evidence type="ECO:0000256" key="2">
    <source>
        <dbReference type="ARBA" id="ARBA00022737"/>
    </source>
</evidence>
<evidence type="ECO:0000256" key="1">
    <source>
        <dbReference type="ARBA" id="ARBA00022614"/>
    </source>
</evidence>
<dbReference type="SUPFAM" id="SSF52075">
    <property type="entry name" value="Outer arm dynein light chain 1"/>
    <property type="match status" value="1"/>
</dbReference>
<evidence type="ECO:0000256" key="3">
    <source>
        <dbReference type="SAM" id="Coils"/>
    </source>
</evidence>
<dbReference type="InterPro" id="IPR001611">
    <property type="entry name" value="Leu-rich_rpt"/>
</dbReference>
<gene>
    <name evidence="5" type="primary">LOC112284540</name>
</gene>
<keyword evidence="6" id="KW-1185">Reference proteome</keyword>
<feature type="coiled-coil region" evidence="3">
    <location>
        <begin position="904"/>
        <end position="931"/>
    </location>
</feature>
<reference evidence="5 6" key="1">
    <citation type="journal article" date="2008" name="Science">
        <title>The Physcomitrella genome reveals evolutionary insights into the conquest of land by plants.</title>
        <authorList>
            <person name="Rensing S."/>
            <person name="Lang D."/>
            <person name="Zimmer A."/>
            <person name="Terry A."/>
            <person name="Salamov A."/>
            <person name="Shapiro H."/>
            <person name="Nishiyama T."/>
            <person name="Perroud P.-F."/>
            <person name="Lindquist E."/>
            <person name="Kamisugi Y."/>
            <person name="Tanahashi T."/>
            <person name="Sakakibara K."/>
            <person name="Fujita T."/>
            <person name="Oishi K."/>
            <person name="Shin-I T."/>
            <person name="Kuroki Y."/>
            <person name="Toyoda A."/>
            <person name="Suzuki Y."/>
            <person name="Hashimoto A."/>
            <person name="Yamaguchi K."/>
            <person name="Sugano A."/>
            <person name="Kohara Y."/>
            <person name="Fujiyama A."/>
            <person name="Anterola A."/>
            <person name="Aoki S."/>
            <person name="Ashton N."/>
            <person name="Barbazuk W.B."/>
            <person name="Barker E."/>
            <person name="Bennetzen J."/>
            <person name="Bezanilla M."/>
            <person name="Blankenship R."/>
            <person name="Cho S.H."/>
            <person name="Dutcher S."/>
            <person name="Estelle M."/>
            <person name="Fawcett J.A."/>
            <person name="Gundlach H."/>
            <person name="Hanada K."/>
            <person name="Heyl A."/>
            <person name="Hicks K.A."/>
            <person name="Hugh J."/>
            <person name="Lohr M."/>
            <person name="Mayer K."/>
            <person name="Melkozernov A."/>
            <person name="Murata T."/>
            <person name="Nelson D."/>
            <person name="Pils B."/>
            <person name="Prigge M."/>
            <person name="Reiss B."/>
            <person name="Renner T."/>
            <person name="Rombauts S."/>
            <person name="Rushton P."/>
            <person name="Sanderfoot A."/>
            <person name="Schween G."/>
            <person name="Shiu S.-H."/>
            <person name="Stueber K."/>
            <person name="Theodoulou F.L."/>
            <person name="Tu H."/>
            <person name="Van de Peer Y."/>
            <person name="Verrier P.J."/>
            <person name="Waters E."/>
            <person name="Wood A."/>
            <person name="Yang L."/>
            <person name="Cove D."/>
            <person name="Cuming A."/>
            <person name="Hasebe M."/>
            <person name="Lucas S."/>
            <person name="Mishler D.B."/>
            <person name="Reski R."/>
            <person name="Grigoriev I."/>
            <person name="Quatrano R.S."/>
            <person name="Boore J.L."/>
        </authorList>
    </citation>
    <scope>NUCLEOTIDE SEQUENCE [LARGE SCALE GENOMIC DNA]</scope>
    <source>
        <strain evidence="5 6">cv. Gransden 2004</strain>
    </source>
</reference>
<proteinExistence type="predicted"/>
<dbReference type="Proteomes" id="UP000006727">
    <property type="component" value="Chromosome 7"/>
</dbReference>
<reference evidence="5 6" key="2">
    <citation type="journal article" date="2018" name="Plant J.">
        <title>The Physcomitrella patens chromosome-scale assembly reveals moss genome structure and evolution.</title>
        <authorList>
            <person name="Lang D."/>
            <person name="Ullrich K.K."/>
            <person name="Murat F."/>
            <person name="Fuchs J."/>
            <person name="Jenkins J."/>
            <person name="Haas F.B."/>
            <person name="Piednoel M."/>
            <person name="Gundlach H."/>
            <person name="Van Bel M."/>
            <person name="Meyberg R."/>
            <person name="Vives C."/>
            <person name="Morata J."/>
            <person name="Symeonidi A."/>
            <person name="Hiss M."/>
            <person name="Muchero W."/>
            <person name="Kamisugi Y."/>
            <person name="Saleh O."/>
            <person name="Blanc G."/>
            <person name="Decker E.L."/>
            <person name="van Gessel N."/>
            <person name="Grimwood J."/>
            <person name="Hayes R.D."/>
            <person name="Graham S.W."/>
            <person name="Gunter L.E."/>
            <person name="McDaniel S.F."/>
            <person name="Hoernstein S.N.W."/>
            <person name="Larsson A."/>
            <person name="Li F.W."/>
            <person name="Perroud P.F."/>
            <person name="Phillips J."/>
            <person name="Ranjan P."/>
            <person name="Rokshar D.S."/>
            <person name="Rothfels C.J."/>
            <person name="Schneider L."/>
            <person name="Shu S."/>
            <person name="Stevenson D.W."/>
            <person name="Thummler F."/>
            <person name="Tillich M."/>
            <person name="Villarreal Aguilar J.C."/>
            <person name="Widiez T."/>
            <person name="Wong G.K."/>
            <person name="Wymore A."/>
            <person name="Zhang Y."/>
            <person name="Zimmer A.D."/>
            <person name="Quatrano R.S."/>
            <person name="Mayer K.F.X."/>
            <person name="Goodstein D."/>
            <person name="Casacuberta J.M."/>
            <person name="Vandepoele K."/>
            <person name="Reski R."/>
            <person name="Cuming A.C."/>
            <person name="Tuskan G.A."/>
            <person name="Maumus F."/>
            <person name="Salse J."/>
            <person name="Schmutz J."/>
            <person name="Rensing S.A."/>
        </authorList>
    </citation>
    <scope>NUCLEOTIDE SEQUENCE [LARGE SCALE GENOMIC DNA]</scope>
    <source>
        <strain evidence="5 6">cv. Gransden 2004</strain>
    </source>
</reference>
<feature type="coiled-coil region" evidence="3">
    <location>
        <begin position="750"/>
        <end position="843"/>
    </location>
</feature>
<dbReference type="InterPro" id="IPR003591">
    <property type="entry name" value="Leu-rich_rpt_typical-subtyp"/>
</dbReference>
<dbReference type="Gene3D" id="3.80.10.10">
    <property type="entry name" value="Ribonuclease Inhibitor"/>
    <property type="match status" value="2"/>
</dbReference>
<dbReference type="InterPro" id="IPR032675">
    <property type="entry name" value="LRR_dom_sf"/>
</dbReference>
<dbReference type="EnsemblPlants" id="Pp3c7_11340V3.6">
    <property type="protein sequence ID" value="Pp3c7_11340V3.6"/>
    <property type="gene ID" value="Pp3c7_11340"/>
</dbReference>
<evidence type="ECO:0000313" key="5">
    <source>
        <dbReference type="EnsemblPlants" id="Pp3c7_11340V3.6"/>
    </source>
</evidence>
<reference evidence="5" key="3">
    <citation type="submission" date="2020-12" db="UniProtKB">
        <authorList>
            <consortium name="EnsemblPlants"/>
        </authorList>
    </citation>
    <scope>IDENTIFICATION</scope>
</reference>
<name>A0A7I4FSY2_PHYPA</name>
<dbReference type="AlphaFoldDB" id="A0A7I4FSY2"/>
<dbReference type="InterPro" id="IPR025875">
    <property type="entry name" value="Leu-rich_rpt_4"/>
</dbReference>
<sequence>MSDEHRVGSNGASGPLLDVRDHNSRGRSDEEVKDIYVYGAGLHSTNAIIGLSDFTNLQTLSLHGNQIELIQGLEVLHKLISLNLSSNKITLMEGLSQLKSLRVLNLSNNRIKEIKGLKGLVSIRKLILSHNQISLLGGLSSLQGPSYSLQYLDLRDNLVECLSELWMLGGLSHLEELVLQCGGYTNPVCKANEYRLTLFSVAPHIRSLDGSSFLDSSAPLIKLDSVSPLRKIQHLYPCHQNPANPEPKTIRFSLGDRHLSCTLGTKPAPVVQHEHTEFPVRLMFDSSKNDTGTGRSNCCENGCILQNQKPVGCYVLRHKSSQHESDPYQVYYVQKGHDPGGNQMQGSEGSVHTNTQNLTFNADCNASLRKGSREYEVVLKEPGNSVLNFGAQHPEATVPKDEFRNKGVHYNTHPRSIPKSVEDRENSFAGAATRADAGRYVRFVDRSTNSLLEKTTCTMRDLATQTETEIMPALDQTNCLQSKLSKISVGIDGNSSYTEIEKPQYPARLDIYEKDNEILYCIKEKKLLEDEFAAFKLLVDQERNNWQIHDEHKLMAFASLEINLKGCQLELRNVRNTVAQTERRLIAEVKNVESSLVSEETVKFCALNAEIMASKEALNSAMNASQTVGEALTDANHQKERAKRALVSLTAALDEQRSKVKLVTELLDKCTQEERRSRRECSRLKEELNFVCQELRKNKQSGVRDLIQEKARCWEEVEKESQQFADELHHRLVITHTMICLFRQENDKSLSNMRKLRDMMNEKMEELRKGFEAAIEKERGGDDLIAELSYVVSAQKNRLERMQHELACLVANKQAVENLQAEIVQLKQKISASEQRAVEVEALKCELVNATSIAERERRALEEATCARFSSLVKENERLAAKASSLALKFQETQNVIKVKIEVCESQEAMIQQLKTELVEAKNAARISEANIKVIEADLVKRLHDEVEQKCELRTELTSQENTISDMEEELELMKSAKCAAEHACKSLQHRVKDVDLLLRHVDEEISSVKSLYEDREKSIAFERDNALAKVTAIQKKLEESEAATAAAMQAHFESTKLMEAKEHKTATSLIQKDILIEDLKRKVLEAEEKLHARDLALEAQKAISSAKVNQLGKVLEELRKVT</sequence>
<dbReference type="SMART" id="SM00365">
    <property type="entry name" value="LRR_SD22"/>
    <property type="match status" value="5"/>
</dbReference>
<dbReference type="Pfam" id="PF12799">
    <property type="entry name" value="LRR_4"/>
    <property type="match status" value="1"/>
</dbReference>
<dbReference type="PANTHER" id="PTHR15454:SF56">
    <property type="entry name" value="PROTEIN PHOSPHATASE 1 REGULATORY SUBUNIT 7-RELATED"/>
    <property type="match status" value="1"/>
</dbReference>
<evidence type="ECO:0000256" key="4">
    <source>
        <dbReference type="SAM" id="MobiDB-lite"/>
    </source>
</evidence>
<accession>A0A7I4FSY2</accession>
<dbReference type="PROSITE" id="PS51450">
    <property type="entry name" value="LRR"/>
    <property type="match status" value="5"/>
</dbReference>
<keyword evidence="3" id="KW-0175">Coiled coil</keyword>
<feature type="region of interest" description="Disordered" evidence="4">
    <location>
        <begin position="1"/>
        <end position="25"/>
    </location>
</feature>
<dbReference type="SMART" id="SM00369">
    <property type="entry name" value="LRR_TYP"/>
    <property type="match status" value="3"/>
</dbReference>
<dbReference type="PANTHER" id="PTHR15454">
    <property type="entry name" value="NISCHARIN RELATED"/>
    <property type="match status" value="1"/>
</dbReference>
<evidence type="ECO:0000313" key="6">
    <source>
        <dbReference type="Proteomes" id="UP000006727"/>
    </source>
</evidence>
<dbReference type="Gramene" id="Pp3c7_11340V3.6">
    <property type="protein sequence ID" value="Pp3c7_11340V3.6"/>
    <property type="gene ID" value="Pp3c7_11340"/>
</dbReference>
<organism evidence="5 6">
    <name type="scientific">Physcomitrium patens</name>
    <name type="common">Spreading-leaved earth moss</name>
    <name type="synonym">Physcomitrella patens</name>
    <dbReference type="NCBI Taxonomy" id="3218"/>
    <lineage>
        <taxon>Eukaryota</taxon>
        <taxon>Viridiplantae</taxon>
        <taxon>Streptophyta</taxon>
        <taxon>Embryophyta</taxon>
        <taxon>Bryophyta</taxon>
        <taxon>Bryophytina</taxon>
        <taxon>Bryopsida</taxon>
        <taxon>Funariidae</taxon>
        <taxon>Funariales</taxon>
        <taxon>Funariaceae</taxon>
        <taxon>Physcomitrium</taxon>
    </lineage>
</organism>
<keyword evidence="2" id="KW-0677">Repeat</keyword>
<feature type="coiled-coil region" evidence="3">
    <location>
        <begin position="632"/>
        <end position="687"/>
    </location>
</feature>
<protein>
    <recommendedName>
        <fullName evidence="7">Leucine-rich repeat and coiled-coil domain-containing protein 1</fullName>
    </recommendedName>
</protein>
<evidence type="ECO:0008006" key="7">
    <source>
        <dbReference type="Google" id="ProtNLM"/>
    </source>
</evidence>